<keyword evidence="3 5" id="KW-0663">Pyridoxal phosphate</keyword>
<evidence type="ECO:0000256" key="4">
    <source>
        <dbReference type="RuleBase" id="RU004106"/>
    </source>
</evidence>
<proteinExistence type="inferred from homology"/>
<reference evidence="6 7" key="1">
    <citation type="submission" date="2020-03" db="EMBL/GenBank/DDBJ databases">
        <title>Two novel Motilibacter sp.</title>
        <authorList>
            <person name="Liu S."/>
        </authorList>
    </citation>
    <scope>NUCLEOTIDE SEQUENCE [LARGE SCALE GENOMIC DNA]</scope>
    <source>
        <strain evidence="6 7">E257</strain>
    </source>
</reference>
<dbReference type="PROSITE" id="PS00770">
    <property type="entry name" value="AA_TRANSFER_CLASS_4"/>
    <property type="match status" value="1"/>
</dbReference>
<comment type="cofactor">
    <cofactor evidence="1 5">
        <name>pyridoxal 5'-phosphate</name>
        <dbReference type="ChEBI" id="CHEBI:597326"/>
    </cofactor>
</comment>
<dbReference type="RefSeq" id="WP_166280941.1">
    <property type="nucleotide sequence ID" value="NZ_JAANNP010000003.1"/>
</dbReference>
<dbReference type="GO" id="GO:0016829">
    <property type="term" value="F:lyase activity"/>
    <property type="evidence" value="ECO:0007669"/>
    <property type="project" value="UniProtKB-KW"/>
</dbReference>
<evidence type="ECO:0000313" key="6">
    <source>
        <dbReference type="EMBL" id="NHC13937.1"/>
    </source>
</evidence>
<dbReference type="PANTHER" id="PTHR42743:SF11">
    <property type="entry name" value="AMINODEOXYCHORISMATE LYASE"/>
    <property type="match status" value="1"/>
</dbReference>
<dbReference type="InterPro" id="IPR018300">
    <property type="entry name" value="Aminotrans_IV_CS"/>
</dbReference>
<dbReference type="InterPro" id="IPR043132">
    <property type="entry name" value="BCAT-like_C"/>
</dbReference>
<evidence type="ECO:0000256" key="5">
    <source>
        <dbReference type="RuleBase" id="RU004516"/>
    </source>
</evidence>
<sequence length="279" mass="28378">MTGVGDVTVWLEGRVLPGSQARVSALDTGFTLGDGAFETVRVQDGVPLALTRHLSRLAASAAQLGIPAPGPRVVRAGVAELLAAAPGAPAQRLRITVTGGPGPLGPSRADGPATLVLAVAPLGPLPADVGVVRLPWVRNERSALAGVKAVSYAENAQILAEARRHGADEALLANTRGELCEGAAANVFVLLGGRLVTPPLSSGCLPGVTRALVLEATGAVEAPVPYAALDEVEEAFLTSSIRRVASVARIDGRLLLAPRRRTRDAAAALAALLAADPDP</sequence>
<dbReference type="Gene3D" id="3.30.470.10">
    <property type="match status" value="1"/>
</dbReference>
<dbReference type="InterPro" id="IPR043131">
    <property type="entry name" value="BCAT-like_N"/>
</dbReference>
<gene>
    <name evidence="6" type="ORF">G9H71_09105</name>
</gene>
<dbReference type="Proteomes" id="UP000800981">
    <property type="component" value="Unassembled WGS sequence"/>
</dbReference>
<evidence type="ECO:0000313" key="7">
    <source>
        <dbReference type="Proteomes" id="UP000800981"/>
    </source>
</evidence>
<dbReference type="InterPro" id="IPR001544">
    <property type="entry name" value="Aminotrans_IV"/>
</dbReference>
<dbReference type="PANTHER" id="PTHR42743">
    <property type="entry name" value="AMINO-ACID AMINOTRANSFERASE"/>
    <property type="match status" value="1"/>
</dbReference>
<comment type="similarity">
    <text evidence="2 4">Belongs to the class-IV pyridoxal-phosphate-dependent aminotransferase family.</text>
</comment>
<organism evidence="6 7">
    <name type="scientific">Motilibacter deserti</name>
    <dbReference type="NCBI Taxonomy" id="2714956"/>
    <lineage>
        <taxon>Bacteria</taxon>
        <taxon>Bacillati</taxon>
        <taxon>Actinomycetota</taxon>
        <taxon>Actinomycetes</taxon>
        <taxon>Motilibacterales</taxon>
        <taxon>Motilibacteraceae</taxon>
        <taxon>Motilibacter</taxon>
    </lineage>
</organism>
<keyword evidence="7" id="KW-1185">Reference proteome</keyword>
<dbReference type="SUPFAM" id="SSF56752">
    <property type="entry name" value="D-aminoacid aminotransferase-like PLP-dependent enzymes"/>
    <property type="match status" value="1"/>
</dbReference>
<dbReference type="InterPro" id="IPR050571">
    <property type="entry name" value="Class-IV_PLP-Dep_Aminotrnsfr"/>
</dbReference>
<evidence type="ECO:0000256" key="2">
    <source>
        <dbReference type="ARBA" id="ARBA00009320"/>
    </source>
</evidence>
<dbReference type="Pfam" id="PF01063">
    <property type="entry name" value="Aminotran_4"/>
    <property type="match status" value="1"/>
</dbReference>
<keyword evidence="6" id="KW-0456">Lyase</keyword>
<dbReference type="InterPro" id="IPR036038">
    <property type="entry name" value="Aminotransferase-like"/>
</dbReference>
<comment type="caution">
    <text evidence="6">The sequence shown here is derived from an EMBL/GenBank/DDBJ whole genome shotgun (WGS) entry which is preliminary data.</text>
</comment>
<evidence type="ECO:0000256" key="3">
    <source>
        <dbReference type="ARBA" id="ARBA00022898"/>
    </source>
</evidence>
<protein>
    <submittedName>
        <fullName evidence="6">4-amino-4-deoxychorismate lyase</fullName>
    </submittedName>
</protein>
<accession>A0ABX0GWF1</accession>
<dbReference type="Gene3D" id="3.20.10.10">
    <property type="entry name" value="D-amino Acid Aminotransferase, subunit A, domain 2"/>
    <property type="match status" value="1"/>
</dbReference>
<dbReference type="EMBL" id="JAANNP010000003">
    <property type="protein sequence ID" value="NHC13937.1"/>
    <property type="molecule type" value="Genomic_DNA"/>
</dbReference>
<name>A0ABX0GWF1_9ACTN</name>
<evidence type="ECO:0000256" key="1">
    <source>
        <dbReference type="ARBA" id="ARBA00001933"/>
    </source>
</evidence>